<feature type="compositionally biased region" description="Polar residues" evidence="1">
    <location>
        <begin position="442"/>
        <end position="451"/>
    </location>
</feature>
<dbReference type="EMBL" id="KB822723">
    <property type="protein sequence ID" value="ETN38018.1"/>
    <property type="molecule type" value="Genomic_DNA"/>
</dbReference>
<accession>W2RQN1</accession>
<reference evidence="2 3" key="1">
    <citation type="submission" date="2013-03" db="EMBL/GenBank/DDBJ databases">
        <title>The Genome Sequence of Phialophora europaea CBS 101466.</title>
        <authorList>
            <consortium name="The Broad Institute Genomics Platform"/>
            <person name="Cuomo C."/>
            <person name="de Hoog S."/>
            <person name="Gorbushina A."/>
            <person name="Walker B."/>
            <person name="Young S.K."/>
            <person name="Zeng Q."/>
            <person name="Gargeya S."/>
            <person name="Fitzgerald M."/>
            <person name="Haas B."/>
            <person name="Abouelleil A."/>
            <person name="Allen A.W."/>
            <person name="Alvarado L."/>
            <person name="Arachchi H.M."/>
            <person name="Berlin A.M."/>
            <person name="Chapman S.B."/>
            <person name="Gainer-Dewar J."/>
            <person name="Goldberg J."/>
            <person name="Griggs A."/>
            <person name="Gujja S."/>
            <person name="Hansen M."/>
            <person name="Howarth C."/>
            <person name="Imamovic A."/>
            <person name="Ireland A."/>
            <person name="Larimer J."/>
            <person name="McCowan C."/>
            <person name="Murphy C."/>
            <person name="Pearson M."/>
            <person name="Poon T.W."/>
            <person name="Priest M."/>
            <person name="Roberts A."/>
            <person name="Saif S."/>
            <person name="Shea T."/>
            <person name="Sisk P."/>
            <person name="Sykes S."/>
            <person name="Wortman J."/>
            <person name="Nusbaum C."/>
            <person name="Birren B."/>
        </authorList>
    </citation>
    <scope>NUCLEOTIDE SEQUENCE [LARGE SCALE GENOMIC DNA]</scope>
    <source>
        <strain evidence="2 3">CBS 101466</strain>
    </source>
</reference>
<proteinExistence type="predicted"/>
<evidence type="ECO:0000313" key="3">
    <source>
        <dbReference type="Proteomes" id="UP000030752"/>
    </source>
</evidence>
<organism evidence="2 3">
    <name type="scientific">Cyphellophora europaea (strain CBS 101466)</name>
    <name type="common">Phialophora europaea</name>
    <dbReference type="NCBI Taxonomy" id="1220924"/>
    <lineage>
        <taxon>Eukaryota</taxon>
        <taxon>Fungi</taxon>
        <taxon>Dikarya</taxon>
        <taxon>Ascomycota</taxon>
        <taxon>Pezizomycotina</taxon>
        <taxon>Eurotiomycetes</taxon>
        <taxon>Chaetothyriomycetidae</taxon>
        <taxon>Chaetothyriales</taxon>
        <taxon>Cyphellophoraceae</taxon>
        <taxon>Cyphellophora</taxon>
    </lineage>
</organism>
<sequence length="488" mass="54714">MDTLEKLKTRPKAHGVSSGNKNDDAINDPAGQTMSLDFVIDYIRHCAGYPSETSAANSEMVPVSGYVAATTELPQNGEEEEIWTPQKQVTDPWFFDDEGTRDYDVRYGNKELPVRTVFDALGWILSITTGADPERKRTQSNFYLPLIGLYAKWCDTLMNGEYQPTMYHISWWKDGSNNGKTNVLLGATPGGDHSIMDPKLNGALVGNEEQRQSEENRRIPDAKYRAKNKEKKQKINDELEAISDGTAKKAKRKELEAQAVAEKKEAEERETRYEGFRGLDVIVQRQHRLLKAKITPPRKEELIITRLENKLEELGDISEAEKQAVLYELNNKLYQEGNTGYGSQAKKAIPEVFGFAINSTQLYNRCYYEKTAINFQDLVGSFAAPCRETCALIIKTDFDGKIKMLFGAKDFAKANEHTPEPAEGKGGKRANRKTEQEEADVTETSKSQGSDTRAKKKKDKKVTDPSAAVETSTNATGVAKQKKKKKSE</sequence>
<protein>
    <submittedName>
        <fullName evidence="2">Uncharacterized protein</fullName>
    </submittedName>
</protein>
<feature type="region of interest" description="Disordered" evidence="1">
    <location>
        <begin position="414"/>
        <end position="488"/>
    </location>
</feature>
<dbReference type="Proteomes" id="UP000030752">
    <property type="component" value="Unassembled WGS sequence"/>
</dbReference>
<dbReference type="RefSeq" id="XP_008720187.1">
    <property type="nucleotide sequence ID" value="XM_008721965.1"/>
</dbReference>
<dbReference type="AlphaFoldDB" id="W2RQN1"/>
<dbReference type="InParanoid" id="W2RQN1"/>
<evidence type="ECO:0000256" key="1">
    <source>
        <dbReference type="SAM" id="MobiDB-lite"/>
    </source>
</evidence>
<keyword evidence="3" id="KW-1185">Reference proteome</keyword>
<dbReference type="HOGENOM" id="CLU_558993_0_0_1"/>
<dbReference type="OrthoDB" id="5350472at2759"/>
<dbReference type="VEuPathDB" id="FungiDB:HMPREF1541_07641"/>
<dbReference type="GeneID" id="19974980"/>
<name>W2RQN1_CYPE1</name>
<gene>
    <name evidence="2" type="ORF">HMPREF1541_07641</name>
</gene>
<feature type="region of interest" description="Disordered" evidence="1">
    <location>
        <begin position="1"/>
        <end position="28"/>
    </location>
</feature>
<evidence type="ECO:0000313" key="2">
    <source>
        <dbReference type="EMBL" id="ETN38018.1"/>
    </source>
</evidence>
<feature type="compositionally biased region" description="Basic and acidic residues" evidence="1">
    <location>
        <begin position="414"/>
        <end position="436"/>
    </location>
</feature>